<keyword evidence="2" id="KW-1185">Reference proteome</keyword>
<sequence length="111" mass="11871">MDAAYGKCVTSLPTLKSGRMDLYEGGDRASKTTLAQAGLFESVGHALYNVDFKGQAIMRATRDQVITAVHGLFTNSSSQPLGSHKCIIDLSEKNKISDGEGTGLQELSFTD</sequence>
<evidence type="ECO:0000313" key="1">
    <source>
        <dbReference type="EMBL" id="GBP56413.1"/>
    </source>
</evidence>
<dbReference type="Proteomes" id="UP000299102">
    <property type="component" value="Unassembled WGS sequence"/>
</dbReference>
<dbReference type="EMBL" id="BGZK01000692">
    <property type="protein sequence ID" value="GBP56413.1"/>
    <property type="molecule type" value="Genomic_DNA"/>
</dbReference>
<name>A0A4C1WZU3_EUMVA</name>
<accession>A0A4C1WZU3</accession>
<evidence type="ECO:0000313" key="2">
    <source>
        <dbReference type="Proteomes" id="UP000299102"/>
    </source>
</evidence>
<gene>
    <name evidence="1" type="ORF">EVAR_90084_1</name>
</gene>
<organism evidence="1 2">
    <name type="scientific">Eumeta variegata</name>
    <name type="common">Bagworm moth</name>
    <name type="synonym">Eumeta japonica</name>
    <dbReference type="NCBI Taxonomy" id="151549"/>
    <lineage>
        <taxon>Eukaryota</taxon>
        <taxon>Metazoa</taxon>
        <taxon>Ecdysozoa</taxon>
        <taxon>Arthropoda</taxon>
        <taxon>Hexapoda</taxon>
        <taxon>Insecta</taxon>
        <taxon>Pterygota</taxon>
        <taxon>Neoptera</taxon>
        <taxon>Endopterygota</taxon>
        <taxon>Lepidoptera</taxon>
        <taxon>Glossata</taxon>
        <taxon>Ditrysia</taxon>
        <taxon>Tineoidea</taxon>
        <taxon>Psychidae</taxon>
        <taxon>Oiketicinae</taxon>
        <taxon>Eumeta</taxon>
    </lineage>
</organism>
<protein>
    <submittedName>
        <fullName evidence="1">Uncharacterized protein</fullName>
    </submittedName>
</protein>
<dbReference type="AlphaFoldDB" id="A0A4C1WZU3"/>
<comment type="caution">
    <text evidence="1">The sequence shown here is derived from an EMBL/GenBank/DDBJ whole genome shotgun (WGS) entry which is preliminary data.</text>
</comment>
<proteinExistence type="predicted"/>
<reference evidence="1 2" key="1">
    <citation type="journal article" date="2019" name="Commun. Biol.">
        <title>The bagworm genome reveals a unique fibroin gene that provides high tensile strength.</title>
        <authorList>
            <person name="Kono N."/>
            <person name="Nakamura H."/>
            <person name="Ohtoshi R."/>
            <person name="Tomita M."/>
            <person name="Numata K."/>
            <person name="Arakawa K."/>
        </authorList>
    </citation>
    <scope>NUCLEOTIDE SEQUENCE [LARGE SCALE GENOMIC DNA]</scope>
</reference>